<feature type="region of interest" description="Disordered" evidence="1">
    <location>
        <begin position="1"/>
        <end position="30"/>
    </location>
</feature>
<feature type="transmembrane region" description="Helical" evidence="2">
    <location>
        <begin position="106"/>
        <end position="124"/>
    </location>
</feature>
<keyword evidence="2" id="KW-0472">Membrane</keyword>
<evidence type="ECO:0000313" key="3">
    <source>
        <dbReference type="EMBL" id="BCM83289.1"/>
    </source>
</evidence>
<evidence type="ECO:0000313" key="4">
    <source>
        <dbReference type="Proteomes" id="UP000663508"/>
    </source>
</evidence>
<dbReference type="Proteomes" id="UP000663508">
    <property type="component" value="Chromosome"/>
</dbReference>
<protein>
    <submittedName>
        <fullName evidence="3">Uncharacterized protein</fullName>
    </submittedName>
</protein>
<dbReference type="EMBL" id="AP024145">
    <property type="protein sequence ID" value="BCM83289.1"/>
    <property type="molecule type" value="Genomic_DNA"/>
</dbReference>
<sequence>MIRPGRDARPASAESRMPHTTVTDAPAAPATARRRDWPGLFLRAVLSLFLGLPLGGVLFALTGLGIAVVNDDPILQHPWLLAFRTLSAAVSYVFLGGFAWTQEGGYVSLHGWYGAGVVLAFALMSRPWRRWTRRAEPEAWPRRA</sequence>
<keyword evidence="2" id="KW-0812">Transmembrane</keyword>
<reference evidence="3" key="1">
    <citation type="submission" date="2020-11" db="EMBL/GenBank/DDBJ databases">
        <title>Complete genome sequence of a novel pathogenic Methylobacterium strain isolated from rice in Vietnam.</title>
        <authorList>
            <person name="Lai K."/>
            <person name="Okazaki S."/>
            <person name="Higashi K."/>
            <person name="Mori H."/>
            <person name="Toyoda A."/>
            <person name="Kurokawa K."/>
        </authorList>
    </citation>
    <scope>NUCLEOTIDE SEQUENCE</scope>
    <source>
        <strain evidence="3">VL1</strain>
    </source>
</reference>
<dbReference type="KEGG" id="mind:mvi_17500"/>
<proteinExistence type="predicted"/>
<gene>
    <name evidence="3" type="ORF">mvi_17500</name>
</gene>
<feature type="transmembrane region" description="Helical" evidence="2">
    <location>
        <begin position="81"/>
        <end position="100"/>
    </location>
</feature>
<evidence type="ECO:0000256" key="2">
    <source>
        <dbReference type="SAM" id="Phobius"/>
    </source>
</evidence>
<organism evidence="3 4">
    <name type="scientific">Methylobacterium indicum</name>
    <dbReference type="NCBI Taxonomy" id="1775910"/>
    <lineage>
        <taxon>Bacteria</taxon>
        <taxon>Pseudomonadati</taxon>
        <taxon>Pseudomonadota</taxon>
        <taxon>Alphaproteobacteria</taxon>
        <taxon>Hyphomicrobiales</taxon>
        <taxon>Methylobacteriaceae</taxon>
        <taxon>Methylobacterium</taxon>
    </lineage>
</organism>
<accession>A0A8H8WS59</accession>
<feature type="transmembrane region" description="Helical" evidence="2">
    <location>
        <begin position="44"/>
        <end position="69"/>
    </location>
</feature>
<evidence type="ECO:0000256" key="1">
    <source>
        <dbReference type="SAM" id="MobiDB-lite"/>
    </source>
</evidence>
<dbReference type="AlphaFoldDB" id="A0A8H8WS59"/>
<keyword evidence="2" id="KW-1133">Transmembrane helix</keyword>
<name>A0A8H8WS59_9HYPH</name>